<keyword evidence="4" id="KW-1185">Reference proteome</keyword>
<keyword evidence="1" id="KW-0812">Transmembrane</keyword>
<dbReference type="OrthoDB" id="2606558at2"/>
<feature type="transmembrane region" description="Helical" evidence="1">
    <location>
        <begin position="46"/>
        <end position="63"/>
    </location>
</feature>
<dbReference type="InterPro" id="IPR045535">
    <property type="entry name" value="ThsA_Macro"/>
</dbReference>
<keyword evidence="1" id="KW-0472">Membrane</keyword>
<accession>A0A328YSE1</accession>
<protein>
    <recommendedName>
        <fullName evidence="2">Thoeris protein ThsA Macro domain-containing protein</fullName>
    </recommendedName>
</protein>
<evidence type="ECO:0000313" key="4">
    <source>
        <dbReference type="Proteomes" id="UP000248840"/>
    </source>
</evidence>
<keyword evidence="1" id="KW-1133">Transmembrane helix</keyword>
<dbReference type="Pfam" id="PF20016">
    <property type="entry name" value="ThsA_Macro"/>
    <property type="match status" value="1"/>
</dbReference>
<feature type="transmembrane region" description="Helical" evidence="1">
    <location>
        <begin position="12"/>
        <end position="34"/>
    </location>
</feature>
<gene>
    <name evidence="3" type="ORF">CLV55_101385</name>
</gene>
<dbReference type="AlphaFoldDB" id="A0A328YSE1"/>
<evidence type="ECO:0000259" key="2">
    <source>
        <dbReference type="Pfam" id="PF20016"/>
    </source>
</evidence>
<evidence type="ECO:0000313" key="3">
    <source>
        <dbReference type="EMBL" id="RAR75685.1"/>
    </source>
</evidence>
<reference evidence="3 4" key="1">
    <citation type="submission" date="2018-06" db="EMBL/GenBank/DDBJ databases">
        <title>Genomic Encyclopedia of Archaeal and Bacterial Type Strains, Phase II (KMG-II): from individual species to whole genera.</title>
        <authorList>
            <person name="Goeker M."/>
        </authorList>
    </citation>
    <scope>NUCLEOTIDE SEQUENCE [LARGE SCALE GENOMIC DNA]</scope>
    <source>
        <strain evidence="3 4">DSM 25663</strain>
    </source>
</reference>
<feature type="domain" description="Thoeris protein ThsA Macro" evidence="2">
    <location>
        <begin position="79"/>
        <end position="252"/>
    </location>
</feature>
<dbReference type="EMBL" id="QLSZ01000001">
    <property type="protein sequence ID" value="RAR75685.1"/>
    <property type="molecule type" value="Genomic_DNA"/>
</dbReference>
<proteinExistence type="predicted"/>
<sequence>MKVKDLLNKILSFCINLLASFGMLWLLVSIISYFGNDLVSKEIKNYWWLFGLIGLLYAIFKLLPKNSYEFKVPHRDAIIKIQKKNILKVEGSLIVPVNYYFKINQDGNLLTSSSILSQVVKKYYGSKPEELQFEIDQVLKENFYINYKVGEHYKIGTVVPIIKNEKKFYFLANTILNNQNKSECNDEIFEKSINELWMYLSECASKEDFIIPLIGTGNGRLKTDRVIVFQEILLSFLSSLSSKNYAESLTICFNATDIKKHKINFENIGDFSKAKIEYQDYRTRSINGKNKLN</sequence>
<dbReference type="RefSeq" id="WP_112112045.1">
    <property type="nucleotide sequence ID" value="NZ_QLSZ01000001.1"/>
</dbReference>
<dbReference type="Proteomes" id="UP000248840">
    <property type="component" value="Unassembled WGS sequence"/>
</dbReference>
<comment type="caution">
    <text evidence="3">The sequence shown here is derived from an EMBL/GenBank/DDBJ whole genome shotgun (WGS) entry which is preliminary data.</text>
</comment>
<evidence type="ECO:0000256" key="1">
    <source>
        <dbReference type="SAM" id="Phobius"/>
    </source>
</evidence>
<name>A0A328YSE1_9FLAO</name>
<organism evidence="3 4">
    <name type="scientific">Flavobacterium aciduliphilum</name>
    <dbReference type="NCBI Taxonomy" id="1101402"/>
    <lineage>
        <taxon>Bacteria</taxon>
        <taxon>Pseudomonadati</taxon>
        <taxon>Bacteroidota</taxon>
        <taxon>Flavobacteriia</taxon>
        <taxon>Flavobacteriales</taxon>
        <taxon>Flavobacteriaceae</taxon>
        <taxon>Flavobacterium</taxon>
    </lineage>
</organism>